<evidence type="ECO:0000313" key="3">
    <source>
        <dbReference type="EMBL" id="GGD54084.1"/>
    </source>
</evidence>
<comment type="caution">
    <text evidence="3">The sequence shown here is derived from an EMBL/GenBank/DDBJ whole genome shotgun (WGS) entry which is preliminary data.</text>
</comment>
<evidence type="ECO:0000313" key="4">
    <source>
        <dbReference type="Proteomes" id="UP000609064"/>
    </source>
</evidence>
<sequence length="156" mass="16780">MKISSGLRKLLVLFVLASLSMTVMNCSKAKDDSPSAQIVGTWKITNIYVKEGSAAEEDQFPLLVLIFPCFKDISFTFKSNGDLTGSVPAACKSEADNLGVSSAAKYEVKDGKLIITDTDGTKTEENVSFSGSQMTWTSTDVDAGVTTTTRIVFTKQ</sequence>
<keyword evidence="4" id="KW-1185">Reference proteome</keyword>
<proteinExistence type="predicted"/>
<dbReference type="AlphaFoldDB" id="A0A916YNV5"/>
<dbReference type="RefSeq" id="WP_188765715.1">
    <property type="nucleotide sequence ID" value="NZ_BMKK01000003.1"/>
</dbReference>
<reference evidence="3" key="1">
    <citation type="journal article" date="2014" name="Int. J. Syst. Evol. Microbiol.">
        <title>Complete genome sequence of Corynebacterium casei LMG S-19264T (=DSM 44701T), isolated from a smear-ripened cheese.</title>
        <authorList>
            <consortium name="US DOE Joint Genome Institute (JGI-PGF)"/>
            <person name="Walter F."/>
            <person name="Albersmeier A."/>
            <person name="Kalinowski J."/>
            <person name="Ruckert C."/>
        </authorList>
    </citation>
    <scope>NUCLEOTIDE SEQUENCE</scope>
    <source>
        <strain evidence="3">CGMCC 1.15958</strain>
    </source>
</reference>
<dbReference type="InterPro" id="IPR024311">
    <property type="entry name" value="Lipocalin-like"/>
</dbReference>
<gene>
    <name evidence="3" type="ORF">GCM10011514_17840</name>
</gene>
<feature type="signal peptide" evidence="1">
    <location>
        <begin position="1"/>
        <end position="25"/>
    </location>
</feature>
<dbReference type="EMBL" id="BMKK01000003">
    <property type="protein sequence ID" value="GGD54084.1"/>
    <property type="molecule type" value="Genomic_DNA"/>
</dbReference>
<reference evidence="3" key="2">
    <citation type="submission" date="2020-09" db="EMBL/GenBank/DDBJ databases">
        <authorList>
            <person name="Sun Q."/>
            <person name="Zhou Y."/>
        </authorList>
    </citation>
    <scope>NUCLEOTIDE SEQUENCE</scope>
    <source>
        <strain evidence="3">CGMCC 1.15958</strain>
    </source>
</reference>
<keyword evidence="1" id="KW-0732">Signal</keyword>
<protein>
    <recommendedName>
        <fullName evidence="2">Lipocalin-like domain-containing protein</fullName>
    </recommendedName>
</protein>
<accession>A0A916YNV5</accession>
<dbReference type="Pfam" id="PF13648">
    <property type="entry name" value="Lipocalin_4"/>
    <property type="match status" value="1"/>
</dbReference>
<feature type="chain" id="PRO_5037756731" description="Lipocalin-like domain-containing protein" evidence="1">
    <location>
        <begin position="26"/>
        <end position="156"/>
    </location>
</feature>
<name>A0A916YNV5_9BACT</name>
<feature type="domain" description="Lipocalin-like" evidence="2">
    <location>
        <begin position="38"/>
        <end position="136"/>
    </location>
</feature>
<evidence type="ECO:0000256" key="1">
    <source>
        <dbReference type="SAM" id="SignalP"/>
    </source>
</evidence>
<dbReference type="Proteomes" id="UP000609064">
    <property type="component" value="Unassembled WGS sequence"/>
</dbReference>
<organism evidence="3 4">
    <name type="scientific">Emticicia aquatilis</name>
    <dbReference type="NCBI Taxonomy" id="1537369"/>
    <lineage>
        <taxon>Bacteria</taxon>
        <taxon>Pseudomonadati</taxon>
        <taxon>Bacteroidota</taxon>
        <taxon>Cytophagia</taxon>
        <taxon>Cytophagales</taxon>
        <taxon>Leadbetterellaceae</taxon>
        <taxon>Emticicia</taxon>
    </lineage>
</organism>
<evidence type="ECO:0000259" key="2">
    <source>
        <dbReference type="Pfam" id="PF13648"/>
    </source>
</evidence>